<keyword evidence="6" id="KW-0326">Glycosidase</keyword>
<comment type="caution">
    <text evidence="9">The sequence shown here is derived from an EMBL/GenBank/DDBJ whole genome shotgun (WGS) entry which is preliminary data.</text>
</comment>
<protein>
    <recommendedName>
        <fullName evidence="3">cellulase</fullName>
        <ecNumber evidence="3">3.2.1.4</ecNumber>
    </recommendedName>
</protein>
<feature type="chain" id="PRO_5001629422" description="cellulase" evidence="8">
    <location>
        <begin position="19"/>
        <end position="369"/>
    </location>
</feature>
<evidence type="ECO:0000256" key="3">
    <source>
        <dbReference type="ARBA" id="ARBA00012601"/>
    </source>
</evidence>
<feature type="signal peptide" evidence="8">
    <location>
        <begin position="1"/>
        <end position="18"/>
    </location>
</feature>
<dbReference type="InterPro" id="IPR008928">
    <property type="entry name" value="6-hairpin_glycosidase_sf"/>
</dbReference>
<keyword evidence="4" id="KW-0378">Hydrolase</keyword>
<keyword evidence="8" id="KW-0732">Signal</keyword>
<gene>
    <name evidence="9" type="ORF">EA58_18820</name>
</gene>
<evidence type="ECO:0000256" key="5">
    <source>
        <dbReference type="ARBA" id="ARBA00023001"/>
    </source>
</evidence>
<dbReference type="GO" id="GO:0030245">
    <property type="term" value="P:cellulose catabolic process"/>
    <property type="evidence" value="ECO:0007669"/>
    <property type="project" value="UniProtKB-KW"/>
</dbReference>
<dbReference type="InterPro" id="IPR002037">
    <property type="entry name" value="Glyco_hydro_8"/>
</dbReference>
<accession>A0A066RI48</accession>
<proteinExistence type="inferred from homology"/>
<evidence type="ECO:0000256" key="2">
    <source>
        <dbReference type="ARBA" id="ARBA00009209"/>
    </source>
</evidence>
<name>A0A066RI48_9GAMM</name>
<keyword evidence="7" id="KW-0624">Polysaccharide degradation</keyword>
<comment type="catalytic activity">
    <reaction evidence="1">
        <text>Endohydrolysis of (1-&gt;4)-beta-D-glucosidic linkages in cellulose, lichenin and cereal beta-D-glucans.</text>
        <dbReference type="EC" id="3.2.1.4"/>
    </reaction>
</comment>
<dbReference type="GO" id="GO:0008810">
    <property type="term" value="F:cellulase activity"/>
    <property type="evidence" value="ECO:0007669"/>
    <property type="project" value="UniProtKB-EC"/>
</dbReference>
<dbReference type="InterPro" id="IPR012341">
    <property type="entry name" value="6hp_glycosidase-like_sf"/>
</dbReference>
<keyword evidence="5" id="KW-0136">Cellulose degradation</keyword>
<dbReference type="EC" id="3.2.1.4" evidence="3"/>
<dbReference type="NCBIfam" id="NF008305">
    <property type="entry name" value="PRK11097.1"/>
    <property type="match status" value="1"/>
</dbReference>
<organism evidence="9 10">
    <name type="scientific">Photobacterium galatheae</name>
    <dbReference type="NCBI Taxonomy" id="1654360"/>
    <lineage>
        <taxon>Bacteria</taxon>
        <taxon>Pseudomonadati</taxon>
        <taxon>Pseudomonadota</taxon>
        <taxon>Gammaproteobacteria</taxon>
        <taxon>Vibrionales</taxon>
        <taxon>Vibrionaceae</taxon>
        <taxon>Photobacterium</taxon>
    </lineage>
</organism>
<dbReference type="SUPFAM" id="SSF48208">
    <property type="entry name" value="Six-hairpin glycosidases"/>
    <property type="match status" value="1"/>
</dbReference>
<dbReference type="OrthoDB" id="9766708at2"/>
<keyword evidence="10" id="KW-1185">Reference proteome</keyword>
<evidence type="ECO:0000256" key="7">
    <source>
        <dbReference type="ARBA" id="ARBA00023326"/>
    </source>
</evidence>
<evidence type="ECO:0000313" key="10">
    <source>
        <dbReference type="Proteomes" id="UP000027192"/>
    </source>
</evidence>
<dbReference type="EMBL" id="JMIB01000038">
    <property type="protein sequence ID" value="KDM89999.1"/>
    <property type="molecule type" value="Genomic_DNA"/>
</dbReference>
<evidence type="ECO:0000256" key="4">
    <source>
        <dbReference type="ARBA" id="ARBA00022801"/>
    </source>
</evidence>
<dbReference type="Gene3D" id="1.50.10.10">
    <property type="match status" value="1"/>
</dbReference>
<reference evidence="9 10" key="1">
    <citation type="submission" date="2014-04" db="EMBL/GenBank/DDBJ databases">
        <title>Draft genome sequence of Photobacterium halotolerans S2753: a solonamide, ngercheumicin and holomycin producer.</title>
        <authorList>
            <person name="Machado H.R."/>
            <person name="Gram L."/>
        </authorList>
    </citation>
    <scope>NUCLEOTIDE SEQUENCE [LARGE SCALE GENOMIC DNA]</scope>
    <source>
        <strain evidence="9 10">S2753</strain>
    </source>
</reference>
<evidence type="ECO:0000256" key="8">
    <source>
        <dbReference type="SAM" id="SignalP"/>
    </source>
</evidence>
<dbReference type="AlphaFoldDB" id="A0A066RI48"/>
<evidence type="ECO:0000256" key="1">
    <source>
        <dbReference type="ARBA" id="ARBA00000966"/>
    </source>
</evidence>
<sequence length="369" mass="41142">MKKLMILLCLMFQGTSWAATCDWPAWQEFKSIYIVNGRVIDGSDARQITTSEGQSYGLFFALVANDQRTFATLLNWTQNQLAEGDLTARLPAWLWGRQPSGRFGVLDANPASDSDLWIAYTLAEAGRLWDNHYYQSLAYLMAIRILREETVDIEGMGTVLLPGVAGFELGDDSYKVNPSYVPLQLIQRMGDLYPHHAWSSMYQTSLAMILKTMPVGFSPDWATLSQSQFSVDQQTGTTGSYNAIRTYLWAGMLNDDSNDKAKLVKAMQPMVAATAKLSAPPREVNAQNGRYQSAGSAGFSAALLPLLAVSNEPVLLAEQAKRASEQRVSKTDDHYYDNVLAMFGLGWHQQRYRFGLNGELEPAWTNQCQ</sequence>
<dbReference type="Proteomes" id="UP000027192">
    <property type="component" value="Unassembled WGS sequence"/>
</dbReference>
<dbReference type="PRINTS" id="PR00735">
    <property type="entry name" value="GLHYDRLASE8"/>
</dbReference>
<evidence type="ECO:0000256" key="6">
    <source>
        <dbReference type="ARBA" id="ARBA00023295"/>
    </source>
</evidence>
<comment type="similarity">
    <text evidence="2">Belongs to the glycosyl hydrolase 8 (cellulase D) family.</text>
</comment>
<dbReference type="STRING" id="1654360.EA58_18820"/>
<keyword evidence="7" id="KW-0119">Carbohydrate metabolism</keyword>
<evidence type="ECO:0000313" key="9">
    <source>
        <dbReference type="EMBL" id="KDM89999.1"/>
    </source>
</evidence>
<dbReference type="RefSeq" id="WP_036756098.1">
    <property type="nucleotide sequence ID" value="NZ_JAGSGC010000008.1"/>
</dbReference>
<dbReference type="Pfam" id="PF01270">
    <property type="entry name" value="Glyco_hydro_8"/>
    <property type="match status" value="1"/>
</dbReference>